<dbReference type="EMBL" id="UINC01060444">
    <property type="protein sequence ID" value="SVB84952.1"/>
    <property type="molecule type" value="Genomic_DNA"/>
</dbReference>
<evidence type="ECO:0008006" key="2">
    <source>
        <dbReference type="Google" id="ProtNLM"/>
    </source>
</evidence>
<dbReference type="AlphaFoldDB" id="A0A382HCQ1"/>
<gene>
    <name evidence="1" type="ORF">METZ01_LOCUS237806</name>
</gene>
<proteinExistence type="predicted"/>
<protein>
    <recommendedName>
        <fullName evidence="2">General secretion pathway GspH domain-containing protein</fullName>
    </recommendedName>
</protein>
<sequence>MNTSILDSILEKENPLEGNFKVVTEESILRGSKIQWYASETENKFILVNPFKKVAVEIFIEDFNLISKTSSQQKIVVETPNGQSLELDGEFSDYPLITFYPSGENSGAIVSIDDGSRIIKIFVNQNGKFTKQIQSI</sequence>
<accession>A0A382HCQ1</accession>
<organism evidence="1">
    <name type="scientific">marine metagenome</name>
    <dbReference type="NCBI Taxonomy" id="408172"/>
    <lineage>
        <taxon>unclassified sequences</taxon>
        <taxon>metagenomes</taxon>
        <taxon>ecological metagenomes</taxon>
    </lineage>
</organism>
<reference evidence="1" key="1">
    <citation type="submission" date="2018-05" db="EMBL/GenBank/DDBJ databases">
        <authorList>
            <person name="Lanie J.A."/>
            <person name="Ng W.-L."/>
            <person name="Kazmierczak K.M."/>
            <person name="Andrzejewski T.M."/>
            <person name="Davidsen T.M."/>
            <person name="Wayne K.J."/>
            <person name="Tettelin H."/>
            <person name="Glass J.I."/>
            <person name="Rusch D."/>
            <person name="Podicherti R."/>
            <person name="Tsui H.-C.T."/>
            <person name="Winkler M.E."/>
        </authorList>
    </citation>
    <scope>NUCLEOTIDE SEQUENCE</scope>
</reference>
<name>A0A382HCQ1_9ZZZZ</name>
<evidence type="ECO:0000313" key="1">
    <source>
        <dbReference type="EMBL" id="SVB84952.1"/>
    </source>
</evidence>